<dbReference type="InterPro" id="IPR007348">
    <property type="entry name" value="CopC_dom"/>
</dbReference>
<accession>A0A6J6FXW5</accession>
<evidence type="ECO:0000256" key="5">
    <source>
        <dbReference type="SAM" id="Phobius"/>
    </source>
</evidence>
<comment type="subcellular location">
    <subcellularLocation>
        <location evidence="1">Cell envelope</location>
    </subcellularLocation>
</comment>
<gene>
    <name evidence="7" type="ORF">UFOPK1775_00707</name>
</gene>
<reference evidence="7" key="1">
    <citation type="submission" date="2020-05" db="EMBL/GenBank/DDBJ databases">
        <authorList>
            <person name="Chiriac C."/>
            <person name="Salcher M."/>
            <person name="Ghai R."/>
            <person name="Kavagutti S V."/>
        </authorList>
    </citation>
    <scope>NUCLEOTIDE SEQUENCE</scope>
</reference>
<dbReference type="GO" id="GO:0030313">
    <property type="term" value="C:cell envelope"/>
    <property type="evidence" value="ECO:0007669"/>
    <property type="project" value="UniProtKB-SubCell"/>
</dbReference>
<keyword evidence="2" id="KW-0479">Metal-binding</keyword>
<evidence type="ECO:0000256" key="4">
    <source>
        <dbReference type="ARBA" id="ARBA00023008"/>
    </source>
</evidence>
<dbReference type="InterPro" id="IPR032694">
    <property type="entry name" value="CopC/D"/>
</dbReference>
<evidence type="ECO:0000256" key="2">
    <source>
        <dbReference type="ARBA" id="ARBA00022723"/>
    </source>
</evidence>
<dbReference type="InterPro" id="IPR014756">
    <property type="entry name" value="Ig_E-set"/>
</dbReference>
<keyword evidence="5" id="KW-1133">Transmembrane helix</keyword>
<dbReference type="PANTHER" id="PTHR34820">
    <property type="entry name" value="INNER MEMBRANE PROTEIN YEBZ"/>
    <property type="match status" value="1"/>
</dbReference>
<keyword evidence="4" id="KW-0186">Copper</keyword>
<keyword evidence="3" id="KW-0732">Signal</keyword>
<dbReference type="GO" id="GO:0046688">
    <property type="term" value="P:response to copper ion"/>
    <property type="evidence" value="ECO:0007669"/>
    <property type="project" value="InterPro"/>
</dbReference>
<evidence type="ECO:0000256" key="3">
    <source>
        <dbReference type="ARBA" id="ARBA00022729"/>
    </source>
</evidence>
<dbReference type="EMBL" id="CAEZUB010000079">
    <property type="protein sequence ID" value="CAB4592549.1"/>
    <property type="molecule type" value="Genomic_DNA"/>
</dbReference>
<evidence type="ECO:0000256" key="1">
    <source>
        <dbReference type="ARBA" id="ARBA00004196"/>
    </source>
</evidence>
<sequence length="173" mass="18124">MRLRQITVILGAIFLAFANSPASAHTVLVSSTPQKDSVISSLPATISITFAEDLVVIGNSNSISVLDPAGEEVSVGEISVSGATLSKELTPSDKTGIFSVEYRAVAADGHVINGDFAFTVEAMAVTTSETEVGPISSEPIKSENKISIYLILSATAIIGGLLVLVFIWKRQSK</sequence>
<proteinExistence type="predicted"/>
<feature type="domain" description="CopC" evidence="6">
    <location>
        <begin position="25"/>
        <end position="120"/>
    </location>
</feature>
<dbReference type="AlphaFoldDB" id="A0A6J6FXW5"/>
<dbReference type="Gene3D" id="2.60.40.1220">
    <property type="match status" value="1"/>
</dbReference>
<dbReference type="GO" id="GO:0042597">
    <property type="term" value="C:periplasmic space"/>
    <property type="evidence" value="ECO:0007669"/>
    <property type="project" value="InterPro"/>
</dbReference>
<evidence type="ECO:0000313" key="7">
    <source>
        <dbReference type="EMBL" id="CAB4592549.1"/>
    </source>
</evidence>
<dbReference type="GO" id="GO:0005886">
    <property type="term" value="C:plasma membrane"/>
    <property type="evidence" value="ECO:0007669"/>
    <property type="project" value="TreeGrafter"/>
</dbReference>
<dbReference type="PANTHER" id="PTHR34820:SF4">
    <property type="entry name" value="INNER MEMBRANE PROTEIN YEBZ"/>
    <property type="match status" value="1"/>
</dbReference>
<keyword evidence="5" id="KW-0472">Membrane</keyword>
<organism evidence="7">
    <name type="scientific">freshwater metagenome</name>
    <dbReference type="NCBI Taxonomy" id="449393"/>
    <lineage>
        <taxon>unclassified sequences</taxon>
        <taxon>metagenomes</taxon>
        <taxon>ecological metagenomes</taxon>
    </lineage>
</organism>
<dbReference type="SUPFAM" id="SSF81296">
    <property type="entry name" value="E set domains"/>
    <property type="match status" value="1"/>
</dbReference>
<evidence type="ECO:0000259" key="6">
    <source>
        <dbReference type="Pfam" id="PF04234"/>
    </source>
</evidence>
<name>A0A6J6FXW5_9ZZZZ</name>
<protein>
    <submittedName>
        <fullName evidence="7">Unannotated protein</fullName>
    </submittedName>
</protein>
<dbReference type="Pfam" id="PF04234">
    <property type="entry name" value="CopC"/>
    <property type="match status" value="1"/>
</dbReference>
<dbReference type="GO" id="GO:0006825">
    <property type="term" value="P:copper ion transport"/>
    <property type="evidence" value="ECO:0007669"/>
    <property type="project" value="InterPro"/>
</dbReference>
<keyword evidence="5" id="KW-0812">Transmembrane</keyword>
<dbReference type="GO" id="GO:0005507">
    <property type="term" value="F:copper ion binding"/>
    <property type="evidence" value="ECO:0007669"/>
    <property type="project" value="InterPro"/>
</dbReference>
<feature type="transmembrane region" description="Helical" evidence="5">
    <location>
        <begin position="146"/>
        <end position="168"/>
    </location>
</feature>
<dbReference type="InterPro" id="IPR014755">
    <property type="entry name" value="Cu-Rt/internalin_Ig-like"/>
</dbReference>